<sequence>MARNPNLTLSGPDLAALLASRICHDVVNPIGAAGNGLELLDEGGMDEEALSLIRQSTHSAATHLKFARLAFGASGTIAAPLDTGEAERAACDLVALNKRLVIEWTGPHANADKDRVKLILNLLLVAMATIPRGGTIEVTLQSVDAPFHFSIRARGGHIQPPSEFARIHSGVMDQPVTSHNVQPYYTALLAELTGTDIRFTLNEGEVLFEGKTAG</sequence>
<gene>
    <name evidence="2" type="ORF">FJU08_09515</name>
</gene>
<dbReference type="InterPro" id="IPR036890">
    <property type="entry name" value="HATPase_C_sf"/>
</dbReference>
<dbReference type="Gene3D" id="3.30.565.10">
    <property type="entry name" value="Histidine kinase-like ATPase, C-terminal domain"/>
    <property type="match status" value="1"/>
</dbReference>
<name>A0A506UG39_9HYPH</name>
<protein>
    <submittedName>
        <fullName evidence="2">Histidine phosphotransferase</fullName>
    </submittedName>
</protein>
<accession>A0A506UG39</accession>
<dbReference type="OrthoDB" id="9803702at2"/>
<dbReference type="EMBL" id="VHLG01000004">
    <property type="protein sequence ID" value="TPW30897.1"/>
    <property type="molecule type" value="Genomic_DNA"/>
</dbReference>
<dbReference type="GO" id="GO:0016740">
    <property type="term" value="F:transferase activity"/>
    <property type="evidence" value="ECO:0007669"/>
    <property type="project" value="UniProtKB-KW"/>
</dbReference>
<comment type="caution">
    <text evidence="2">The sequence shown here is derived from an EMBL/GenBank/DDBJ whole genome shotgun (WGS) entry which is preliminary data.</text>
</comment>
<keyword evidence="3" id="KW-1185">Reference proteome</keyword>
<proteinExistence type="predicted"/>
<keyword evidence="2" id="KW-0808">Transferase</keyword>
<dbReference type="AlphaFoldDB" id="A0A506UG39"/>
<dbReference type="Pfam" id="PF10090">
    <property type="entry name" value="HPTransfase"/>
    <property type="match status" value="1"/>
</dbReference>
<dbReference type="RefSeq" id="WP_141148768.1">
    <property type="nucleotide sequence ID" value="NZ_VHLG01000004.1"/>
</dbReference>
<evidence type="ECO:0000313" key="2">
    <source>
        <dbReference type="EMBL" id="TPW30897.1"/>
    </source>
</evidence>
<evidence type="ECO:0000313" key="3">
    <source>
        <dbReference type="Proteomes" id="UP000318801"/>
    </source>
</evidence>
<feature type="domain" description="Histidine phosphotransferase ChpT C-terminal" evidence="1">
    <location>
        <begin position="83"/>
        <end position="203"/>
    </location>
</feature>
<dbReference type="Proteomes" id="UP000318801">
    <property type="component" value="Unassembled WGS sequence"/>
</dbReference>
<reference evidence="2 3" key="1">
    <citation type="submission" date="2019-06" db="EMBL/GenBank/DDBJ databases">
        <authorList>
            <person name="Li M."/>
        </authorList>
    </citation>
    <scope>NUCLEOTIDE SEQUENCE [LARGE SCALE GENOMIC DNA]</scope>
    <source>
        <strain evidence="2 3">BGMRC2036</strain>
    </source>
</reference>
<organism evidence="2 3">
    <name type="scientific">Martelella alba</name>
    <dbReference type="NCBI Taxonomy" id="2590451"/>
    <lineage>
        <taxon>Bacteria</taxon>
        <taxon>Pseudomonadati</taxon>
        <taxon>Pseudomonadota</taxon>
        <taxon>Alphaproteobacteria</taxon>
        <taxon>Hyphomicrobiales</taxon>
        <taxon>Aurantimonadaceae</taxon>
        <taxon>Martelella</taxon>
    </lineage>
</organism>
<dbReference type="Gene3D" id="1.10.287.130">
    <property type="match status" value="1"/>
</dbReference>
<dbReference type="InterPro" id="IPR018762">
    <property type="entry name" value="ChpT_C"/>
</dbReference>
<evidence type="ECO:0000259" key="1">
    <source>
        <dbReference type="Pfam" id="PF10090"/>
    </source>
</evidence>